<dbReference type="PROSITE" id="PS01348">
    <property type="entry name" value="MRAY_2"/>
    <property type="match status" value="1"/>
</dbReference>
<keyword evidence="3 9" id="KW-0808">Transferase</keyword>
<feature type="transmembrane region" description="Helical" evidence="8">
    <location>
        <begin position="133"/>
        <end position="154"/>
    </location>
</feature>
<evidence type="ECO:0000256" key="4">
    <source>
        <dbReference type="ARBA" id="ARBA00022692"/>
    </source>
</evidence>
<dbReference type="GO" id="GO:0016780">
    <property type="term" value="F:phosphotransferase activity, for other substituted phosphate groups"/>
    <property type="evidence" value="ECO:0007669"/>
    <property type="project" value="InterPro"/>
</dbReference>
<dbReference type="PANTHER" id="PTHR22926">
    <property type="entry name" value="PHOSPHO-N-ACETYLMURAMOYL-PENTAPEPTIDE-TRANSFERASE"/>
    <property type="match status" value="1"/>
</dbReference>
<dbReference type="OrthoDB" id="9805475at2"/>
<sequence>MKTMILPFFIAAIISFLATPPVRKWAMSAGFMDVPKDERRVHKKAIPLSGGLAIYFAAMLGVLVFLPLDRENIVYMIGASLIAFSGLYDDKYDMPPRYKFGIQIVAAVILIAGGVKISFFTNPFYGTNLLVNLQWLAIPITIFWVVGITNTINLIDGLDGLACGISAIASISLMFVAHRLDHGEMSMFAAILAGSCIGFLPFNFNPAKIFMGDTGALFLGFTLSFLSIQGVMKSVALITVFIPVLILAVPVFDTTFAMIRRKLSGKSVTQADKGHLHHRLLRHGFNQKQTVLALYSVSVIFGIIGNIVSTMHEKNGLIAALIILAAVGILALMLGFLNEREEEN</sequence>
<evidence type="ECO:0000256" key="7">
    <source>
        <dbReference type="PIRSR" id="PIRSR600715-1"/>
    </source>
</evidence>
<feature type="transmembrane region" description="Helical" evidence="8">
    <location>
        <begin position="292"/>
        <end position="311"/>
    </location>
</feature>
<keyword evidence="7" id="KW-0460">Magnesium</keyword>
<feature type="transmembrane region" description="Helical" evidence="8">
    <location>
        <begin position="46"/>
        <end position="66"/>
    </location>
</feature>
<evidence type="ECO:0000256" key="5">
    <source>
        <dbReference type="ARBA" id="ARBA00022989"/>
    </source>
</evidence>
<feature type="binding site" evidence="7">
    <location>
        <position position="213"/>
    </location>
    <ligand>
        <name>Mg(2+)</name>
        <dbReference type="ChEBI" id="CHEBI:18420"/>
    </ligand>
</feature>
<keyword evidence="6 8" id="KW-0472">Membrane</keyword>
<dbReference type="CDD" id="cd06853">
    <property type="entry name" value="GT_WecA_like"/>
    <property type="match status" value="1"/>
</dbReference>
<comment type="cofactor">
    <cofactor evidence="7">
        <name>Mg(2+)</name>
        <dbReference type="ChEBI" id="CHEBI:18420"/>
    </cofactor>
</comment>
<feature type="transmembrane region" description="Helical" evidence="8">
    <location>
        <begin position="238"/>
        <end position="259"/>
    </location>
</feature>
<dbReference type="Proteomes" id="UP000070442">
    <property type="component" value="Unassembled WGS sequence"/>
</dbReference>
<keyword evidence="2" id="KW-1003">Cell membrane</keyword>
<dbReference type="STRING" id="755172.HMPREF1863_00476"/>
<feature type="transmembrane region" description="Helical" evidence="8">
    <location>
        <begin position="100"/>
        <end position="121"/>
    </location>
</feature>
<protein>
    <submittedName>
        <fullName evidence="9">Glycosyltransferase, group 4 family</fullName>
    </submittedName>
</protein>
<dbReference type="PANTHER" id="PTHR22926:SF3">
    <property type="entry name" value="UNDECAPRENYL-PHOSPHATE ALPHA-N-ACETYLGLUCOSAMINYL 1-PHOSPHATE TRANSFERASE"/>
    <property type="match status" value="1"/>
</dbReference>
<comment type="caution">
    <text evidence="9">The sequence shown here is derived from an EMBL/GenBank/DDBJ whole genome shotgun (WGS) entry which is preliminary data.</text>
</comment>
<feature type="transmembrane region" description="Helical" evidence="8">
    <location>
        <begin position="317"/>
        <end position="337"/>
    </location>
</feature>
<keyword evidence="4 8" id="KW-0812">Transmembrane</keyword>
<dbReference type="InterPro" id="IPR018480">
    <property type="entry name" value="PNAcMuramoyl-5peptid_Trfase_CS"/>
</dbReference>
<feature type="binding site" evidence="7">
    <location>
        <position position="153"/>
    </location>
    <ligand>
        <name>Mg(2+)</name>
        <dbReference type="ChEBI" id="CHEBI:18420"/>
    </ligand>
</feature>
<dbReference type="GO" id="GO:0005886">
    <property type="term" value="C:plasma membrane"/>
    <property type="evidence" value="ECO:0007669"/>
    <property type="project" value="UniProtKB-SubCell"/>
</dbReference>
<comment type="subcellular location">
    <subcellularLocation>
        <location evidence="1">Cell membrane</location>
        <topology evidence="1">Multi-pass membrane protein</topology>
    </subcellularLocation>
</comment>
<proteinExistence type="predicted"/>
<reference evidence="10" key="1">
    <citation type="submission" date="2016-01" db="EMBL/GenBank/DDBJ databases">
        <authorList>
            <person name="Mitreva M."/>
            <person name="Pepin K.H."/>
            <person name="Mihindukulasuriya K.A."/>
            <person name="Fulton R."/>
            <person name="Fronick C."/>
            <person name="O'Laughlin M."/>
            <person name="Miner T."/>
            <person name="Herter B."/>
            <person name="Rosa B.A."/>
            <person name="Cordes M."/>
            <person name="Tomlinson C."/>
            <person name="Wollam A."/>
            <person name="Palsikar V.B."/>
            <person name="Mardis E.R."/>
            <person name="Wilson R.K."/>
        </authorList>
    </citation>
    <scope>NUCLEOTIDE SEQUENCE [LARGE SCALE GENOMIC DNA]</scope>
    <source>
        <strain evidence="10">DNF00729</strain>
    </source>
</reference>
<organism evidence="9 10">
    <name type="scientific">Aedoeadaptatus coxii</name>
    <dbReference type="NCBI Taxonomy" id="755172"/>
    <lineage>
        <taxon>Bacteria</taxon>
        <taxon>Bacillati</taxon>
        <taxon>Bacillota</taxon>
        <taxon>Tissierellia</taxon>
        <taxon>Tissierellales</taxon>
        <taxon>Peptoniphilaceae</taxon>
        <taxon>Aedoeadaptatus</taxon>
    </lineage>
</organism>
<dbReference type="RefSeq" id="WP_068366996.1">
    <property type="nucleotide sequence ID" value="NZ_CAIJCT010000016.1"/>
</dbReference>
<evidence type="ECO:0000256" key="3">
    <source>
        <dbReference type="ARBA" id="ARBA00022679"/>
    </source>
</evidence>
<keyword evidence="5 8" id="KW-1133">Transmembrane helix</keyword>
<dbReference type="GO" id="GO:0009103">
    <property type="term" value="P:lipopolysaccharide biosynthetic process"/>
    <property type="evidence" value="ECO:0007669"/>
    <property type="project" value="TreeGrafter"/>
</dbReference>
<evidence type="ECO:0000313" key="10">
    <source>
        <dbReference type="Proteomes" id="UP000070442"/>
    </source>
</evidence>
<dbReference type="GO" id="GO:0071555">
    <property type="term" value="P:cell wall organization"/>
    <property type="evidence" value="ECO:0007669"/>
    <property type="project" value="TreeGrafter"/>
</dbReference>
<name>A0A134AHU6_9FIRM</name>
<dbReference type="GO" id="GO:0046872">
    <property type="term" value="F:metal ion binding"/>
    <property type="evidence" value="ECO:0007669"/>
    <property type="project" value="UniProtKB-KW"/>
</dbReference>
<evidence type="ECO:0000256" key="1">
    <source>
        <dbReference type="ARBA" id="ARBA00004651"/>
    </source>
</evidence>
<accession>A0A134AHU6</accession>
<evidence type="ECO:0000313" key="9">
    <source>
        <dbReference type="EMBL" id="KXB67292.1"/>
    </source>
</evidence>
<evidence type="ECO:0000256" key="8">
    <source>
        <dbReference type="SAM" id="Phobius"/>
    </source>
</evidence>
<feature type="transmembrane region" description="Helical" evidence="8">
    <location>
        <begin position="216"/>
        <end position="232"/>
    </location>
</feature>
<feature type="transmembrane region" description="Helical" evidence="8">
    <location>
        <begin position="6"/>
        <end position="26"/>
    </location>
</feature>
<evidence type="ECO:0000256" key="6">
    <source>
        <dbReference type="ARBA" id="ARBA00023136"/>
    </source>
</evidence>
<dbReference type="GO" id="GO:0044038">
    <property type="term" value="P:cell wall macromolecule biosynthetic process"/>
    <property type="evidence" value="ECO:0007669"/>
    <property type="project" value="TreeGrafter"/>
</dbReference>
<keyword evidence="10" id="KW-1185">Reference proteome</keyword>
<dbReference type="InterPro" id="IPR000715">
    <property type="entry name" value="Glycosyl_transferase_4"/>
</dbReference>
<evidence type="ECO:0000256" key="2">
    <source>
        <dbReference type="ARBA" id="ARBA00022475"/>
    </source>
</evidence>
<feature type="transmembrane region" description="Helical" evidence="8">
    <location>
        <begin position="161"/>
        <end position="180"/>
    </location>
</feature>
<dbReference type="AlphaFoldDB" id="A0A134AHU6"/>
<dbReference type="Pfam" id="PF00953">
    <property type="entry name" value="Glycos_transf_4"/>
    <property type="match status" value="1"/>
</dbReference>
<feature type="transmembrane region" description="Helical" evidence="8">
    <location>
        <begin position="186"/>
        <end position="204"/>
    </location>
</feature>
<gene>
    <name evidence="9" type="ORF">HMPREF1863_00476</name>
</gene>
<dbReference type="PATRIC" id="fig|755172.3.peg.457"/>
<dbReference type="EMBL" id="LSDG01000019">
    <property type="protein sequence ID" value="KXB67292.1"/>
    <property type="molecule type" value="Genomic_DNA"/>
</dbReference>
<keyword evidence="7" id="KW-0479">Metal-binding</keyword>